<sequence>MKNIEPYLKQFQTQHQLPDDYLTSAQNHYTPLINALLQQQAHSQQTLTLGINGSQGSGKTTMAAYLHTVLTHQHKLKVVSLSLDDFYLSKSARLQLAQTVHPLLATRGVPGTHDIALALTTLADLKKPGRVAIPRFNKASDDCVAREQWASINAPVDIIILEGWCLGAIPQSEAELLPAINSLEAQHDSDGRWRHYVNQQLAQHYQSLHEQIDSWAMLKAPSFDCIYQWRLQQEHKLASRIKAEQGSEQGASGVMSDKAVKEFVMYFQRITEHLLTTLPKKVDFLFSLDNNRSIANKTR</sequence>
<dbReference type="GO" id="GO:0005524">
    <property type="term" value="F:ATP binding"/>
    <property type="evidence" value="ECO:0007669"/>
    <property type="project" value="InterPro"/>
</dbReference>
<dbReference type="InterPro" id="IPR006083">
    <property type="entry name" value="PRK/URK"/>
</dbReference>
<accession>A0A9J6RPH3</accession>
<dbReference type="GO" id="GO:0016301">
    <property type="term" value="F:kinase activity"/>
    <property type="evidence" value="ECO:0007669"/>
    <property type="project" value="UniProtKB-KW"/>
</dbReference>
<gene>
    <name evidence="2" type="ORF">O0V09_13610</name>
</gene>
<dbReference type="SUPFAM" id="SSF52540">
    <property type="entry name" value="P-loop containing nucleoside triphosphate hydrolases"/>
    <property type="match status" value="1"/>
</dbReference>
<protein>
    <submittedName>
        <fullName evidence="2">Kinase</fullName>
    </submittedName>
</protein>
<evidence type="ECO:0000313" key="3">
    <source>
        <dbReference type="Proteomes" id="UP001069090"/>
    </source>
</evidence>
<name>A0A9J6RPH3_9GAMM</name>
<dbReference type="RefSeq" id="WP_258332405.1">
    <property type="nucleotide sequence ID" value="NZ_JAPTGG010000011.1"/>
</dbReference>
<dbReference type="AlphaFoldDB" id="A0A9J6RPH3"/>
<dbReference type="Proteomes" id="UP001069090">
    <property type="component" value="Unassembled WGS sequence"/>
</dbReference>
<keyword evidence="2" id="KW-0418">Kinase</keyword>
<dbReference type="InterPro" id="IPR027417">
    <property type="entry name" value="P-loop_NTPase"/>
</dbReference>
<keyword evidence="2" id="KW-0808">Transferase</keyword>
<evidence type="ECO:0000259" key="1">
    <source>
        <dbReference type="Pfam" id="PF00485"/>
    </source>
</evidence>
<organism evidence="2 3">
    <name type="scientific">Dasania phycosphaerae</name>
    <dbReference type="NCBI Taxonomy" id="2950436"/>
    <lineage>
        <taxon>Bacteria</taxon>
        <taxon>Pseudomonadati</taxon>
        <taxon>Pseudomonadota</taxon>
        <taxon>Gammaproteobacteria</taxon>
        <taxon>Cellvibrionales</taxon>
        <taxon>Spongiibacteraceae</taxon>
        <taxon>Dasania</taxon>
    </lineage>
</organism>
<evidence type="ECO:0000313" key="2">
    <source>
        <dbReference type="EMBL" id="MCZ0866242.1"/>
    </source>
</evidence>
<proteinExistence type="predicted"/>
<feature type="domain" description="Phosphoribulokinase/uridine kinase" evidence="1">
    <location>
        <begin position="49"/>
        <end position="163"/>
    </location>
</feature>
<comment type="caution">
    <text evidence="2">The sequence shown here is derived from an EMBL/GenBank/DDBJ whole genome shotgun (WGS) entry which is preliminary data.</text>
</comment>
<dbReference type="Pfam" id="PF00485">
    <property type="entry name" value="PRK"/>
    <property type="match status" value="1"/>
</dbReference>
<keyword evidence="3" id="KW-1185">Reference proteome</keyword>
<reference evidence="2 3" key="1">
    <citation type="submission" date="2022-12" db="EMBL/GenBank/DDBJ databases">
        <title>Dasania phycosphaerae sp. nov., isolated from particulate material of the south coast of Korea.</title>
        <authorList>
            <person name="Jiang Y."/>
        </authorList>
    </citation>
    <scope>NUCLEOTIDE SEQUENCE [LARGE SCALE GENOMIC DNA]</scope>
    <source>
        <strain evidence="2 3">GY-19</strain>
    </source>
</reference>
<dbReference type="EMBL" id="JAPTGG010000011">
    <property type="protein sequence ID" value="MCZ0866242.1"/>
    <property type="molecule type" value="Genomic_DNA"/>
</dbReference>
<dbReference type="Gene3D" id="3.40.50.300">
    <property type="entry name" value="P-loop containing nucleotide triphosphate hydrolases"/>
    <property type="match status" value="1"/>
</dbReference>
<dbReference type="PANTHER" id="PTHR10285">
    <property type="entry name" value="URIDINE KINASE"/>
    <property type="match status" value="1"/>
</dbReference>